<feature type="compositionally biased region" description="Polar residues" evidence="13">
    <location>
        <begin position="45"/>
        <end position="61"/>
    </location>
</feature>
<keyword evidence="6 12" id="KW-0812">Transmembrane</keyword>
<feature type="domain" description="Fucosyltransferase C-terminal" evidence="14">
    <location>
        <begin position="217"/>
        <end position="384"/>
    </location>
</feature>
<sequence>MRRGGVVLMVMVSVTLGTLCGFLSINTMQGARLPRGPNDAVTNPPGASSGQDGTCSKSSSLKRSYTRSEVLSGGEGEACPLPKRILIWTSFWGEQSFTWERIFFRQVSRRCPESRCELVYDHRLLDSAAAVLFHPGDMKPSYSLPATRPPGQPWIFLSFESPSTMINKVNLARLNGVFNWTMTYRRDSDVVVPYGLVLTRTAPLHLQKDYWSGKSNKLLAAWTVSHCNTESRREWFVKELVKHMALDVFGKCGTRKCGKSLFLMTIGTFNQTECSNEIEKYMFYLAFENSICLDYITEKFYQALTLEVVPVVLGGGPYEDIAPPHSYVDALAFDSPKHLAKYLKEVANDRDAYNRFFVWKQHYTVELGHPFSPLVCDLCAKLHDPVSFSPPNANRNPMEQVGVLGAVRGRDGNGSYPDIQSWFVRGSVCRRWWQSAEGRRKHIHK</sequence>
<evidence type="ECO:0000256" key="5">
    <source>
        <dbReference type="ARBA" id="ARBA00022679"/>
    </source>
</evidence>
<proteinExistence type="inferred from homology"/>
<evidence type="ECO:0000256" key="3">
    <source>
        <dbReference type="ARBA" id="ARBA00008919"/>
    </source>
</evidence>
<keyword evidence="17" id="KW-1185">Reference proteome</keyword>
<evidence type="ECO:0000256" key="9">
    <source>
        <dbReference type="ARBA" id="ARBA00023034"/>
    </source>
</evidence>
<evidence type="ECO:0000256" key="8">
    <source>
        <dbReference type="ARBA" id="ARBA00022989"/>
    </source>
</evidence>
<feature type="transmembrane region" description="Helical" evidence="12">
    <location>
        <begin position="6"/>
        <end position="25"/>
    </location>
</feature>
<evidence type="ECO:0000256" key="10">
    <source>
        <dbReference type="ARBA" id="ARBA00023136"/>
    </source>
</evidence>
<dbReference type="Proteomes" id="UP001487740">
    <property type="component" value="Unassembled WGS sequence"/>
</dbReference>
<dbReference type="Pfam" id="PF00852">
    <property type="entry name" value="Glyco_transf_10"/>
    <property type="match status" value="1"/>
</dbReference>
<dbReference type="Gene3D" id="3.40.50.11660">
    <property type="entry name" value="Glycosyl transferase family 10, C-terminal domain"/>
    <property type="match status" value="1"/>
</dbReference>
<comment type="pathway">
    <text evidence="2">Protein modification; protein glycosylation.</text>
</comment>
<evidence type="ECO:0000256" key="1">
    <source>
        <dbReference type="ARBA" id="ARBA00004447"/>
    </source>
</evidence>
<reference evidence="16 17" key="1">
    <citation type="submission" date="2023-03" db="EMBL/GenBank/DDBJ databases">
        <title>High-quality genome of Scylla paramamosain provides insights in environmental adaptation.</title>
        <authorList>
            <person name="Zhang L."/>
        </authorList>
    </citation>
    <scope>NUCLEOTIDE SEQUENCE [LARGE SCALE GENOMIC DNA]</scope>
    <source>
        <strain evidence="16">LZ_2023a</strain>
        <tissue evidence="16">Muscle</tissue>
    </source>
</reference>
<keyword evidence="8 12" id="KW-1133">Transmembrane helix</keyword>
<dbReference type="InterPro" id="IPR055270">
    <property type="entry name" value="Glyco_tran_10_C"/>
</dbReference>
<feature type="region of interest" description="Disordered" evidence="13">
    <location>
        <begin position="34"/>
        <end position="61"/>
    </location>
</feature>
<evidence type="ECO:0000256" key="12">
    <source>
        <dbReference type="RuleBase" id="RU003832"/>
    </source>
</evidence>
<evidence type="ECO:0000256" key="6">
    <source>
        <dbReference type="ARBA" id="ARBA00022692"/>
    </source>
</evidence>
<dbReference type="SUPFAM" id="SSF53756">
    <property type="entry name" value="UDP-Glycosyltransferase/glycogen phosphorylase"/>
    <property type="match status" value="1"/>
</dbReference>
<organism evidence="16 17">
    <name type="scientific">Scylla paramamosain</name>
    <name type="common">Mud crab</name>
    <dbReference type="NCBI Taxonomy" id="85552"/>
    <lineage>
        <taxon>Eukaryota</taxon>
        <taxon>Metazoa</taxon>
        <taxon>Ecdysozoa</taxon>
        <taxon>Arthropoda</taxon>
        <taxon>Crustacea</taxon>
        <taxon>Multicrustacea</taxon>
        <taxon>Malacostraca</taxon>
        <taxon>Eumalacostraca</taxon>
        <taxon>Eucarida</taxon>
        <taxon>Decapoda</taxon>
        <taxon>Pleocyemata</taxon>
        <taxon>Brachyura</taxon>
        <taxon>Eubrachyura</taxon>
        <taxon>Portunoidea</taxon>
        <taxon>Portunidae</taxon>
        <taxon>Portuninae</taxon>
        <taxon>Scylla</taxon>
    </lineage>
</organism>
<dbReference type="InterPro" id="IPR031481">
    <property type="entry name" value="Glyco_tran_10_N"/>
</dbReference>
<dbReference type="GO" id="GO:0032580">
    <property type="term" value="C:Golgi cisterna membrane"/>
    <property type="evidence" value="ECO:0007669"/>
    <property type="project" value="UniProtKB-SubCell"/>
</dbReference>
<evidence type="ECO:0000259" key="15">
    <source>
        <dbReference type="Pfam" id="PF17039"/>
    </source>
</evidence>
<dbReference type="FunFam" id="3.40.50.11660:FF:000006">
    <property type="entry name" value="Alpha-(1,3)-fucosyltransferase C"/>
    <property type="match status" value="1"/>
</dbReference>
<keyword evidence="10 12" id="KW-0472">Membrane</keyword>
<dbReference type="EC" id="2.4.1.-" evidence="12"/>
<dbReference type="EMBL" id="JARAKH010000037">
    <property type="protein sequence ID" value="KAK8383370.1"/>
    <property type="molecule type" value="Genomic_DNA"/>
</dbReference>
<comment type="subcellular location">
    <subcellularLocation>
        <location evidence="1 12">Golgi apparatus</location>
        <location evidence="1 12">Golgi stack membrane</location>
        <topology evidence="1 12">Single-pass type II membrane protein</topology>
    </subcellularLocation>
</comment>
<keyword evidence="5 12" id="KW-0808">Transferase</keyword>
<comment type="caution">
    <text evidence="16">The sequence shown here is derived from an EMBL/GenBank/DDBJ whole genome shotgun (WGS) entry which is preliminary data.</text>
</comment>
<comment type="similarity">
    <text evidence="3 12">Belongs to the glycosyltransferase 10 family.</text>
</comment>
<protein>
    <recommendedName>
        <fullName evidence="12">Fucosyltransferase</fullName>
        <ecNumber evidence="12">2.4.1.-</ecNumber>
    </recommendedName>
</protein>
<name>A0AAW0T8X4_SCYPA</name>
<dbReference type="GO" id="GO:0008417">
    <property type="term" value="F:fucosyltransferase activity"/>
    <property type="evidence" value="ECO:0007669"/>
    <property type="project" value="InterPro"/>
</dbReference>
<keyword evidence="11" id="KW-0325">Glycoprotein</keyword>
<dbReference type="PANTHER" id="PTHR48438">
    <property type="entry name" value="ALPHA-(1,3)-FUCOSYLTRANSFERASE C-RELATED"/>
    <property type="match status" value="1"/>
</dbReference>
<evidence type="ECO:0000256" key="4">
    <source>
        <dbReference type="ARBA" id="ARBA00022676"/>
    </source>
</evidence>
<gene>
    <name evidence="16" type="ORF">O3P69_019029</name>
</gene>
<evidence type="ECO:0000313" key="17">
    <source>
        <dbReference type="Proteomes" id="UP001487740"/>
    </source>
</evidence>
<feature type="domain" description="Fucosyltransferase N-terminal" evidence="15">
    <location>
        <begin position="83"/>
        <end position="195"/>
    </location>
</feature>
<evidence type="ECO:0000256" key="13">
    <source>
        <dbReference type="SAM" id="MobiDB-lite"/>
    </source>
</evidence>
<keyword evidence="4 12" id="KW-0328">Glycosyltransferase</keyword>
<evidence type="ECO:0000256" key="11">
    <source>
        <dbReference type="ARBA" id="ARBA00023180"/>
    </source>
</evidence>
<dbReference type="InterPro" id="IPR001503">
    <property type="entry name" value="Glyco_trans_10"/>
</dbReference>
<dbReference type="InterPro" id="IPR038577">
    <property type="entry name" value="GT10-like_C_sf"/>
</dbReference>
<keyword evidence="7" id="KW-0735">Signal-anchor</keyword>
<evidence type="ECO:0000256" key="2">
    <source>
        <dbReference type="ARBA" id="ARBA00004922"/>
    </source>
</evidence>
<evidence type="ECO:0000259" key="14">
    <source>
        <dbReference type="Pfam" id="PF00852"/>
    </source>
</evidence>
<evidence type="ECO:0000256" key="7">
    <source>
        <dbReference type="ARBA" id="ARBA00022968"/>
    </source>
</evidence>
<keyword evidence="9 12" id="KW-0333">Golgi apparatus</keyword>
<evidence type="ECO:0000313" key="16">
    <source>
        <dbReference type="EMBL" id="KAK8383370.1"/>
    </source>
</evidence>
<dbReference type="AlphaFoldDB" id="A0AAW0T8X4"/>
<dbReference type="Pfam" id="PF17039">
    <property type="entry name" value="Glyco_tran_10_N"/>
    <property type="match status" value="1"/>
</dbReference>
<dbReference type="PANTHER" id="PTHR48438:SF1">
    <property type="entry name" value="ALPHA-(1,3)-FUCOSYLTRANSFERASE C-RELATED"/>
    <property type="match status" value="1"/>
</dbReference>
<accession>A0AAW0T8X4</accession>